<protein>
    <submittedName>
        <fullName evidence="3">Uncharacterized protein</fullName>
    </submittedName>
</protein>
<feature type="compositionally biased region" description="Pro residues" evidence="1">
    <location>
        <begin position="1"/>
        <end position="24"/>
    </location>
</feature>
<feature type="region of interest" description="Disordered" evidence="1">
    <location>
        <begin position="1"/>
        <end position="43"/>
    </location>
</feature>
<evidence type="ECO:0000313" key="3">
    <source>
        <dbReference type="EMBL" id="MBD8062132.1"/>
    </source>
</evidence>
<sequence length="162" mass="17022">MSQPPPPTGAPQDPWRPPAGPSGPPAVRYGPPADPYRPASYPVPYQPAPVGPTGSPLDAYAYQLPAPRRRTGLIVAVVVFAVLAFAGLALVVAALVGLVGGGRAYGEDPGLDRLWDACTAGDALACDNLYLESPVGSEYEEYGDTCGERFPPGEQQWCRGRM</sequence>
<organism evidence="3 4">
    <name type="scientific">Oceanitalea stevensii</name>
    <dbReference type="NCBI Taxonomy" id="2763072"/>
    <lineage>
        <taxon>Bacteria</taxon>
        <taxon>Bacillati</taxon>
        <taxon>Actinomycetota</taxon>
        <taxon>Actinomycetes</taxon>
        <taxon>Micrococcales</taxon>
        <taxon>Bogoriellaceae</taxon>
        <taxon>Georgenia</taxon>
    </lineage>
</organism>
<evidence type="ECO:0000256" key="2">
    <source>
        <dbReference type="SAM" id="Phobius"/>
    </source>
</evidence>
<gene>
    <name evidence="3" type="ORF">H9624_07325</name>
</gene>
<dbReference type="Proteomes" id="UP000661894">
    <property type="component" value="Unassembled WGS sequence"/>
</dbReference>
<evidence type="ECO:0000313" key="4">
    <source>
        <dbReference type="Proteomes" id="UP000661894"/>
    </source>
</evidence>
<keyword evidence="2" id="KW-0812">Transmembrane</keyword>
<name>A0ABR8Z1U8_9MICO</name>
<feature type="transmembrane region" description="Helical" evidence="2">
    <location>
        <begin position="73"/>
        <end position="99"/>
    </location>
</feature>
<evidence type="ECO:0000256" key="1">
    <source>
        <dbReference type="SAM" id="MobiDB-lite"/>
    </source>
</evidence>
<dbReference type="EMBL" id="JACSPO010000002">
    <property type="protein sequence ID" value="MBD8062132.1"/>
    <property type="molecule type" value="Genomic_DNA"/>
</dbReference>
<reference evidence="3 4" key="1">
    <citation type="submission" date="2020-08" db="EMBL/GenBank/DDBJ databases">
        <title>A Genomic Blueprint of the Chicken Gut Microbiome.</title>
        <authorList>
            <person name="Gilroy R."/>
            <person name="Ravi A."/>
            <person name="Getino M."/>
            <person name="Pursley I."/>
            <person name="Horton D.L."/>
            <person name="Alikhan N.-F."/>
            <person name="Baker D."/>
            <person name="Gharbi K."/>
            <person name="Hall N."/>
            <person name="Watson M."/>
            <person name="Adriaenssens E.M."/>
            <person name="Foster-Nyarko E."/>
            <person name="Jarju S."/>
            <person name="Secka A."/>
            <person name="Antonio M."/>
            <person name="Oren A."/>
            <person name="Chaudhuri R."/>
            <person name="La Ragione R.M."/>
            <person name="Hildebrand F."/>
            <person name="Pallen M.J."/>
        </authorList>
    </citation>
    <scope>NUCLEOTIDE SEQUENCE [LARGE SCALE GENOMIC DNA]</scope>
    <source>
        <strain evidence="3 4">Sa1BUA1</strain>
    </source>
</reference>
<accession>A0ABR8Z1U8</accession>
<keyword evidence="2" id="KW-1133">Transmembrane helix</keyword>
<keyword evidence="2" id="KW-0472">Membrane</keyword>
<comment type="caution">
    <text evidence="3">The sequence shown here is derived from an EMBL/GenBank/DDBJ whole genome shotgun (WGS) entry which is preliminary data.</text>
</comment>
<proteinExistence type="predicted"/>
<dbReference type="RefSeq" id="WP_251839236.1">
    <property type="nucleotide sequence ID" value="NZ_JACSPO010000002.1"/>
</dbReference>
<keyword evidence="4" id="KW-1185">Reference proteome</keyword>